<keyword evidence="3" id="KW-1133">Transmembrane helix</keyword>
<keyword evidence="2" id="KW-0812">Transmembrane</keyword>
<dbReference type="Pfam" id="PF02466">
    <property type="entry name" value="Tim17"/>
    <property type="match status" value="1"/>
</dbReference>
<dbReference type="Proteomes" id="UP000836841">
    <property type="component" value="Chromosome 5"/>
</dbReference>
<dbReference type="PANTHER" id="PTHR14110">
    <property type="entry name" value="MITOCHONDRIAL IMPORT INNER MEMBRANE TRANSLOCASE SUBUNIT TIM22"/>
    <property type="match status" value="1"/>
</dbReference>
<dbReference type="AlphaFoldDB" id="A0AAU9SHE7"/>
<dbReference type="PANTHER" id="PTHR14110:SF18">
    <property type="entry name" value="OUTER ENVELOPE PORE PROTEIN 16-3, CHLOROPLASTIC_MITOCHONDRIAL"/>
    <property type="match status" value="1"/>
</dbReference>
<sequence length="164" mass="17454">MIQEIMDASEMRYLEEEDGAMMKTIKGAVTGFAAGTIYGTVVATWKDVPRVERNVALPGLIRTLKMMGSHGLTFAAIGGVFIGVEQLVQSYRAKRDFFNGSIGGFVAGASVLGYKARSIPTAISAGAALAITSALIDSGGQTTRVDTGREYYPYTVEKRAEADS</sequence>
<accession>A0AAU9SHE7</accession>
<dbReference type="GO" id="GO:0042721">
    <property type="term" value="C:TIM22 mitochondrial import inner membrane insertion complex"/>
    <property type="evidence" value="ECO:0007669"/>
    <property type="project" value="InterPro"/>
</dbReference>
<name>A0AAU9SHE7_THLAR</name>
<evidence type="ECO:0000256" key="2">
    <source>
        <dbReference type="ARBA" id="ARBA00022692"/>
    </source>
</evidence>
<dbReference type="GO" id="GO:0009507">
    <property type="term" value="C:chloroplast"/>
    <property type="evidence" value="ECO:0007669"/>
    <property type="project" value="TreeGrafter"/>
</dbReference>
<dbReference type="InterPro" id="IPR039175">
    <property type="entry name" value="TIM22"/>
</dbReference>
<comment type="subcellular location">
    <subcellularLocation>
        <location evidence="1">Membrane</location>
        <topology evidence="1">Multi-pass membrane protein</topology>
    </subcellularLocation>
</comment>
<proteinExistence type="predicted"/>
<evidence type="ECO:0000256" key="3">
    <source>
        <dbReference type="ARBA" id="ARBA00022989"/>
    </source>
</evidence>
<reference evidence="5 6" key="1">
    <citation type="submission" date="2022-03" db="EMBL/GenBank/DDBJ databases">
        <authorList>
            <person name="Nunn A."/>
            <person name="Chopra R."/>
            <person name="Nunn A."/>
            <person name="Contreras Garrido A."/>
        </authorList>
    </citation>
    <scope>NUCLEOTIDE SEQUENCE [LARGE SCALE GENOMIC DNA]</scope>
</reference>
<keyword evidence="4" id="KW-0472">Membrane</keyword>
<evidence type="ECO:0000256" key="1">
    <source>
        <dbReference type="ARBA" id="ARBA00004141"/>
    </source>
</evidence>
<organism evidence="5 6">
    <name type="scientific">Thlaspi arvense</name>
    <name type="common">Field penny-cress</name>
    <dbReference type="NCBI Taxonomy" id="13288"/>
    <lineage>
        <taxon>Eukaryota</taxon>
        <taxon>Viridiplantae</taxon>
        <taxon>Streptophyta</taxon>
        <taxon>Embryophyta</taxon>
        <taxon>Tracheophyta</taxon>
        <taxon>Spermatophyta</taxon>
        <taxon>Magnoliopsida</taxon>
        <taxon>eudicotyledons</taxon>
        <taxon>Gunneridae</taxon>
        <taxon>Pentapetalae</taxon>
        <taxon>rosids</taxon>
        <taxon>malvids</taxon>
        <taxon>Brassicales</taxon>
        <taxon>Brassicaceae</taxon>
        <taxon>Thlaspideae</taxon>
        <taxon>Thlaspi</taxon>
    </lineage>
</organism>
<evidence type="ECO:0000313" key="6">
    <source>
        <dbReference type="Proteomes" id="UP000836841"/>
    </source>
</evidence>
<keyword evidence="6" id="KW-1185">Reference proteome</keyword>
<evidence type="ECO:0000256" key="4">
    <source>
        <dbReference type="ARBA" id="ARBA00023136"/>
    </source>
</evidence>
<protein>
    <submittedName>
        <fullName evidence="5">Uncharacterized protein</fullName>
    </submittedName>
</protein>
<evidence type="ECO:0000313" key="5">
    <source>
        <dbReference type="EMBL" id="CAH2063755.1"/>
    </source>
</evidence>
<gene>
    <name evidence="5" type="ORF">TAV2_LOCUS17653</name>
</gene>
<dbReference type="GO" id="GO:0045039">
    <property type="term" value="P:protein insertion into mitochondrial inner membrane"/>
    <property type="evidence" value="ECO:0007669"/>
    <property type="project" value="InterPro"/>
</dbReference>
<dbReference type="EMBL" id="OU466861">
    <property type="protein sequence ID" value="CAH2063755.1"/>
    <property type="molecule type" value="Genomic_DNA"/>
</dbReference>